<reference evidence="1 2" key="1">
    <citation type="submission" date="2020-09" db="EMBL/GenBank/DDBJ databases">
        <title>De no assembly of potato wild relative species, Solanum commersonii.</title>
        <authorList>
            <person name="Cho K."/>
        </authorList>
    </citation>
    <scope>NUCLEOTIDE SEQUENCE [LARGE SCALE GENOMIC DNA]</scope>
    <source>
        <strain evidence="1">LZ3.2</strain>
        <tissue evidence="1">Leaf</tissue>
    </source>
</reference>
<comment type="caution">
    <text evidence="1">The sequence shown here is derived from an EMBL/GenBank/DDBJ whole genome shotgun (WGS) entry which is preliminary data.</text>
</comment>
<evidence type="ECO:0000313" key="1">
    <source>
        <dbReference type="EMBL" id="KAG5582694.1"/>
    </source>
</evidence>
<sequence length="52" mass="6002">MLIDSARRHTDDLYTSFDGENIKRVLKQESKNLVGVSKVVPRDSVKKQWAEI</sequence>
<protein>
    <submittedName>
        <fullName evidence="1">Uncharacterized protein</fullName>
    </submittedName>
</protein>
<proteinExistence type="predicted"/>
<organism evidence="1 2">
    <name type="scientific">Solanum commersonii</name>
    <name type="common">Commerson's wild potato</name>
    <name type="synonym">Commerson's nightshade</name>
    <dbReference type="NCBI Taxonomy" id="4109"/>
    <lineage>
        <taxon>Eukaryota</taxon>
        <taxon>Viridiplantae</taxon>
        <taxon>Streptophyta</taxon>
        <taxon>Embryophyta</taxon>
        <taxon>Tracheophyta</taxon>
        <taxon>Spermatophyta</taxon>
        <taxon>Magnoliopsida</taxon>
        <taxon>eudicotyledons</taxon>
        <taxon>Gunneridae</taxon>
        <taxon>Pentapetalae</taxon>
        <taxon>asterids</taxon>
        <taxon>lamiids</taxon>
        <taxon>Solanales</taxon>
        <taxon>Solanaceae</taxon>
        <taxon>Solanoideae</taxon>
        <taxon>Solaneae</taxon>
        <taxon>Solanum</taxon>
    </lineage>
</organism>
<evidence type="ECO:0000313" key="2">
    <source>
        <dbReference type="Proteomes" id="UP000824120"/>
    </source>
</evidence>
<dbReference type="Proteomes" id="UP000824120">
    <property type="component" value="Chromosome 10"/>
</dbReference>
<accession>A0A9J5X625</accession>
<dbReference type="AlphaFoldDB" id="A0A9J5X625"/>
<gene>
    <name evidence="1" type="ORF">H5410_053321</name>
</gene>
<name>A0A9J5X625_SOLCO</name>
<keyword evidence="2" id="KW-1185">Reference proteome</keyword>
<dbReference type="EMBL" id="JACXVP010000010">
    <property type="protein sequence ID" value="KAG5582694.1"/>
    <property type="molecule type" value="Genomic_DNA"/>
</dbReference>